<feature type="signal peptide" evidence="12">
    <location>
        <begin position="1"/>
        <end position="19"/>
    </location>
</feature>
<accession>A0A4R8IDG0</accession>
<evidence type="ECO:0000256" key="3">
    <source>
        <dbReference type="ARBA" id="ARBA00022452"/>
    </source>
</evidence>
<evidence type="ECO:0000256" key="1">
    <source>
        <dbReference type="ARBA" id="ARBA00004571"/>
    </source>
</evidence>
<proteinExistence type="inferred from homology"/>
<comment type="caution">
    <text evidence="15">The sequence shown here is derived from an EMBL/GenBank/DDBJ whole genome shotgun (WGS) entry which is preliminary data.</text>
</comment>
<dbReference type="Gene3D" id="2.40.170.20">
    <property type="entry name" value="TonB-dependent receptor, beta-barrel domain"/>
    <property type="match status" value="1"/>
</dbReference>
<dbReference type="InterPro" id="IPR036942">
    <property type="entry name" value="Beta-barrel_TonB_sf"/>
</dbReference>
<feature type="domain" description="TonB-dependent receptor plug" evidence="14">
    <location>
        <begin position="45"/>
        <end position="150"/>
    </location>
</feature>
<dbReference type="GO" id="GO:0015344">
    <property type="term" value="F:siderophore uptake transmembrane transporter activity"/>
    <property type="evidence" value="ECO:0007669"/>
    <property type="project" value="TreeGrafter"/>
</dbReference>
<keyword evidence="9 10" id="KW-0998">Cell outer membrane</keyword>
<evidence type="ECO:0000256" key="5">
    <source>
        <dbReference type="ARBA" id="ARBA00022729"/>
    </source>
</evidence>
<dbReference type="SUPFAM" id="SSF56935">
    <property type="entry name" value="Porins"/>
    <property type="match status" value="1"/>
</dbReference>
<evidence type="ECO:0000259" key="13">
    <source>
        <dbReference type="Pfam" id="PF00593"/>
    </source>
</evidence>
<dbReference type="GO" id="GO:0009279">
    <property type="term" value="C:cell outer membrane"/>
    <property type="evidence" value="ECO:0007669"/>
    <property type="project" value="UniProtKB-SubCell"/>
</dbReference>
<sequence>MKKRTMSLLSLAILNFAYAQKDSLNQKNIEEVVVTGQFTPQSINKSIYKVEVIDAAQIKNMAVTNAAEVLNQNLNILITPDSGSGDSNANILGLNGAYTKILIDNIPVVSDQGMGNNVDLTKINVNNIERIEIVKGSMGVEYGNNAVAGVINIITKKSYGKKFTANLSLQEETVGKEYDLYKKGNGRHIQSLNLGYKINDNWQLTADINHNDFQGFQGRRNGYKYFTEGNDGKRGYEWQPKDMIVANAAVRYSKNKTSLFYKINFLNEEINYRDYLVEELYLGGGNRTYVAKDADYFTKRWIHQLNVQTQIGSRINYSGDFSYQVQERNRQNYEYDVPNRQILSKYNKFTYFKSEVLYSRGMFSNFLDSEKFNFQIGYELDRTNGTADASIFVYNPEEPTTRKNIFNYANFISAEWQISDKFSVRPGARLALSDKFESQFNYSLTGRYSLGENSNLRAIFGSANRFPTYEELYTLMIDANHNIQGNENLTPETGYSLGVFTDHKFNSGSDWKLDASLNWLYLDVKDRIESVVVSNIPLVYNFLNVDNYRSNMFSGSLNVRKNAFSINSGVSVMGISQVLNTGNVTSSDSYNYFLEANLAANYILPKTKTIFALYYKYTGKRKAFVHEPGSVVSDPGRYVLGDVQDFSMLNFTLSQPFFKNHFEVALGIKNIFDVTTIRNTTLSGGNHNAAESNQNLFYGRSYFARLNYNF</sequence>
<protein>
    <submittedName>
        <fullName evidence="15">Outer membrane receptor for ferrienterochelin and colicins</fullName>
    </submittedName>
</protein>
<keyword evidence="5 12" id="KW-0732">Signal</keyword>
<keyword evidence="4 10" id="KW-0812">Transmembrane</keyword>
<dbReference type="InterPro" id="IPR037066">
    <property type="entry name" value="Plug_dom_sf"/>
</dbReference>
<dbReference type="Pfam" id="PF07715">
    <property type="entry name" value="Plug"/>
    <property type="match status" value="1"/>
</dbReference>
<organism evidence="15 16">
    <name type="scientific">Epilithonimonas xixisoli</name>
    <dbReference type="NCBI Taxonomy" id="1476462"/>
    <lineage>
        <taxon>Bacteria</taxon>
        <taxon>Pseudomonadati</taxon>
        <taxon>Bacteroidota</taxon>
        <taxon>Flavobacteriia</taxon>
        <taxon>Flavobacteriales</taxon>
        <taxon>Weeksellaceae</taxon>
        <taxon>Chryseobacterium group</taxon>
        <taxon>Epilithonimonas</taxon>
    </lineage>
</organism>
<dbReference type="GO" id="GO:0044718">
    <property type="term" value="P:siderophore transmembrane transport"/>
    <property type="evidence" value="ECO:0007669"/>
    <property type="project" value="TreeGrafter"/>
</dbReference>
<evidence type="ECO:0000256" key="2">
    <source>
        <dbReference type="ARBA" id="ARBA00022448"/>
    </source>
</evidence>
<dbReference type="PROSITE" id="PS52016">
    <property type="entry name" value="TONB_DEPENDENT_REC_3"/>
    <property type="match status" value="1"/>
</dbReference>
<evidence type="ECO:0000256" key="11">
    <source>
        <dbReference type="RuleBase" id="RU003357"/>
    </source>
</evidence>
<reference evidence="15 16" key="1">
    <citation type="submission" date="2019-03" db="EMBL/GenBank/DDBJ databases">
        <title>Genomic Encyclopedia of Type Strains, Phase III (KMG-III): the genomes of soil and plant-associated and newly described type strains.</title>
        <authorList>
            <person name="Whitman W."/>
        </authorList>
    </citation>
    <scope>NUCLEOTIDE SEQUENCE [LARGE SCALE GENOMIC DNA]</scope>
    <source>
        <strain evidence="15 16">CGMCC 1.12802</strain>
    </source>
</reference>
<feature type="chain" id="PRO_5020587638" evidence="12">
    <location>
        <begin position="20"/>
        <end position="710"/>
    </location>
</feature>
<evidence type="ECO:0000256" key="10">
    <source>
        <dbReference type="PROSITE-ProRule" id="PRU01360"/>
    </source>
</evidence>
<dbReference type="AlphaFoldDB" id="A0A4R8IDG0"/>
<evidence type="ECO:0000313" key="16">
    <source>
        <dbReference type="Proteomes" id="UP000295313"/>
    </source>
</evidence>
<dbReference type="RefSeq" id="WP_133943070.1">
    <property type="nucleotide sequence ID" value="NZ_SOEO01000001.1"/>
</dbReference>
<keyword evidence="6 11" id="KW-0798">TonB box</keyword>
<keyword evidence="2 10" id="KW-0813">Transport</keyword>
<dbReference type="PANTHER" id="PTHR30069:SF29">
    <property type="entry name" value="HEMOGLOBIN AND HEMOGLOBIN-HAPTOGLOBIN-BINDING PROTEIN 1-RELATED"/>
    <property type="match status" value="1"/>
</dbReference>
<comment type="similarity">
    <text evidence="10 11">Belongs to the TonB-dependent receptor family.</text>
</comment>
<evidence type="ECO:0000313" key="15">
    <source>
        <dbReference type="EMBL" id="TDX86456.1"/>
    </source>
</evidence>
<evidence type="ECO:0000256" key="7">
    <source>
        <dbReference type="ARBA" id="ARBA00023136"/>
    </source>
</evidence>
<dbReference type="InterPro" id="IPR039426">
    <property type="entry name" value="TonB-dep_rcpt-like"/>
</dbReference>
<gene>
    <name evidence="15" type="ORF">B0I22_0581</name>
</gene>
<feature type="domain" description="TonB-dependent receptor-like beta-barrel" evidence="13">
    <location>
        <begin position="265"/>
        <end position="671"/>
    </location>
</feature>
<evidence type="ECO:0000256" key="9">
    <source>
        <dbReference type="ARBA" id="ARBA00023237"/>
    </source>
</evidence>
<comment type="subcellular location">
    <subcellularLocation>
        <location evidence="1 10">Cell outer membrane</location>
        <topology evidence="1 10">Multi-pass membrane protein</topology>
    </subcellularLocation>
</comment>
<keyword evidence="8 15" id="KW-0675">Receptor</keyword>
<keyword evidence="16" id="KW-1185">Reference proteome</keyword>
<dbReference type="InterPro" id="IPR012910">
    <property type="entry name" value="Plug_dom"/>
</dbReference>
<dbReference type="Pfam" id="PF00593">
    <property type="entry name" value="TonB_dep_Rec_b-barrel"/>
    <property type="match status" value="1"/>
</dbReference>
<evidence type="ECO:0000256" key="4">
    <source>
        <dbReference type="ARBA" id="ARBA00022692"/>
    </source>
</evidence>
<dbReference type="OrthoDB" id="9764669at2"/>
<evidence type="ECO:0000259" key="14">
    <source>
        <dbReference type="Pfam" id="PF07715"/>
    </source>
</evidence>
<keyword evidence="7 10" id="KW-0472">Membrane</keyword>
<keyword evidence="3 10" id="KW-1134">Transmembrane beta strand</keyword>
<dbReference type="Proteomes" id="UP000295313">
    <property type="component" value="Unassembled WGS sequence"/>
</dbReference>
<dbReference type="PANTHER" id="PTHR30069">
    <property type="entry name" value="TONB-DEPENDENT OUTER MEMBRANE RECEPTOR"/>
    <property type="match status" value="1"/>
</dbReference>
<dbReference type="Gene3D" id="2.170.130.10">
    <property type="entry name" value="TonB-dependent receptor, plug domain"/>
    <property type="match status" value="1"/>
</dbReference>
<dbReference type="EMBL" id="SOEO01000001">
    <property type="protein sequence ID" value="TDX86456.1"/>
    <property type="molecule type" value="Genomic_DNA"/>
</dbReference>
<evidence type="ECO:0000256" key="12">
    <source>
        <dbReference type="SAM" id="SignalP"/>
    </source>
</evidence>
<name>A0A4R8IDG0_9FLAO</name>
<evidence type="ECO:0000256" key="8">
    <source>
        <dbReference type="ARBA" id="ARBA00023170"/>
    </source>
</evidence>
<evidence type="ECO:0000256" key="6">
    <source>
        <dbReference type="ARBA" id="ARBA00023077"/>
    </source>
</evidence>
<dbReference type="InterPro" id="IPR000531">
    <property type="entry name" value="Beta-barrel_TonB"/>
</dbReference>